<feature type="chain" id="PRO_5039936198" evidence="1">
    <location>
        <begin position="27"/>
        <end position="448"/>
    </location>
</feature>
<dbReference type="AlphaFoldDB" id="A0A9K3PDG3"/>
<dbReference type="Proteomes" id="UP000693970">
    <property type="component" value="Unassembled WGS sequence"/>
</dbReference>
<name>A0A9K3PDG3_9STRA</name>
<accession>A0A9K3PDG3</accession>
<evidence type="ECO:0000313" key="2">
    <source>
        <dbReference type="EMBL" id="KAG7341054.1"/>
    </source>
</evidence>
<sequence length="448" mass="51992">MSFHYQRMPFLCFCVALILCIQILSSTVSGANEYRDDKYIEYGDVLEDYPAYHDHGRPVCSPDDTSNNEKQCLNPSDFVLNEFFVAGINLARYNNNRHAVPAPKYRHFNDYRLHTRPFLLYHDFDIGDKIQGNETWMDLILIRRHLQRPSISFYSDKVARKRWLKERGYPQPFLFYSEYRDLLTPKRLNASKEELAQAILPRIPTTHGFCAKPNHMSMTMGNWLVDIDPYEKDRPVKFSRTAKQLRDDQVFDPRECADSLAHGLLREAATIESFALKNIRPGFVVEELISNHEDRSLPPHEFCIFVVWGRVYIAQWNSVEVTNRYLDGFIYRDGSIVPGCDFKGTLPEWVPWNEMVMMAESLATGKDMFRVDFLVGVPRYSPPGTAPRAVLSECAFHTNTQWCNSFMAEELVRLWIAGYKIGNYHVVENPEIPPDFLSKAQLYGSNRP</sequence>
<organism evidence="2 3">
    <name type="scientific">Nitzschia inconspicua</name>
    <dbReference type="NCBI Taxonomy" id="303405"/>
    <lineage>
        <taxon>Eukaryota</taxon>
        <taxon>Sar</taxon>
        <taxon>Stramenopiles</taxon>
        <taxon>Ochrophyta</taxon>
        <taxon>Bacillariophyta</taxon>
        <taxon>Bacillariophyceae</taxon>
        <taxon>Bacillariophycidae</taxon>
        <taxon>Bacillariales</taxon>
        <taxon>Bacillariaceae</taxon>
        <taxon>Nitzschia</taxon>
    </lineage>
</organism>
<evidence type="ECO:0000313" key="3">
    <source>
        <dbReference type="Proteomes" id="UP000693970"/>
    </source>
</evidence>
<comment type="caution">
    <text evidence="2">The sequence shown here is derived from an EMBL/GenBank/DDBJ whole genome shotgun (WGS) entry which is preliminary data.</text>
</comment>
<evidence type="ECO:0000256" key="1">
    <source>
        <dbReference type="SAM" id="SignalP"/>
    </source>
</evidence>
<reference evidence="2" key="1">
    <citation type="journal article" date="2021" name="Sci. Rep.">
        <title>Diploid genomic architecture of Nitzschia inconspicua, an elite biomass production diatom.</title>
        <authorList>
            <person name="Oliver A."/>
            <person name="Podell S."/>
            <person name="Pinowska A."/>
            <person name="Traller J.C."/>
            <person name="Smith S.R."/>
            <person name="McClure R."/>
            <person name="Beliaev A."/>
            <person name="Bohutskyi P."/>
            <person name="Hill E.A."/>
            <person name="Rabines A."/>
            <person name="Zheng H."/>
            <person name="Allen L.Z."/>
            <person name="Kuo A."/>
            <person name="Grigoriev I.V."/>
            <person name="Allen A.E."/>
            <person name="Hazlebeck D."/>
            <person name="Allen E.E."/>
        </authorList>
    </citation>
    <scope>NUCLEOTIDE SEQUENCE</scope>
    <source>
        <strain evidence="2">Hildebrandi</strain>
    </source>
</reference>
<keyword evidence="1" id="KW-0732">Signal</keyword>
<keyword evidence="3" id="KW-1185">Reference proteome</keyword>
<protein>
    <submittedName>
        <fullName evidence="2">Uncharacterized protein</fullName>
    </submittedName>
</protein>
<feature type="signal peptide" evidence="1">
    <location>
        <begin position="1"/>
        <end position="26"/>
    </location>
</feature>
<proteinExistence type="predicted"/>
<reference evidence="2" key="2">
    <citation type="submission" date="2021-04" db="EMBL/GenBank/DDBJ databases">
        <authorList>
            <person name="Podell S."/>
        </authorList>
    </citation>
    <scope>NUCLEOTIDE SEQUENCE</scope>
    <source>
        <strain evidence="2">Hildebrandi</strain>
    </source>
</reference>
<gene>
    <name evidence="2" type="ORF">IV203_023005</name>
</gene>
<dbReference type="EMBL" id="JAGRRH010000026">
    <property type="protein sequence ID" value="KAG7341054.1"/>
    <property type="molecule type" value="Genomic_DNA"/>
</dbReference>